<dbReference type="PROSITE" id="PS50943">
    <property type="entry name" value="HTH_CROC1"/>
    <property type="match status" value="1"/>
</dbReference>
<dbReference type="InterPro" id="IPR010982">
    <property type="entry name" value="Lambda_DNA-bd_dom_sf"/>
</dbReference>
<protein>
    <submittedName>
        <fullName evidence="2">Helix-turn-helix domain-containing protein</fullName>
    </submittedName>
</protein>
<dbReference type="RefSeq" id="WP_311706488.1">
    <property type="nucleotide sequence ID" value="NZ_JAVREL010000014.1"/>
</dbReference>
<evidence type="ECO:0000313" key="2">
    <source>
        <dbReference type="EMBL" id="MDT0345354.1"/>
    </source>
</evidence>
<dbReference type="InterPro" id="IPR011990">
    <property type="entry name" value="TPR-like_helical_dom_sf"/>
</dbReference>
<reference evidence="3" key="1">
    <citation type="submission" date="2023-07" db="EMBL/GenBank/DDBJ databases">
        <title>30 novel species of actinomycetes from the DSMZ collection.</title>
        <authorList>
            <person name="Nouioui I."/>
        </authorList>
    </citation>
    <scope>NUCLEOTIDE SEQUENCE [LARGE SCALE GENOMIC DNA]</scope>
    <source>
        <strain evidence="3">DSM 44938</strain>
    </source>
</reference>
<dbReference type="CDD" id="cd00093">
    <property type="entry name" value="HTH_XRE"/>
    <property type="match status" value="1"/>
</dbReference>
<dbReference type="Gene3D" id="1.25.40.10">
    <property type="entry name" value="Tetratricopeptide repeat domain"/>
    <property type="match status" value="1"/>
</dbReference>
<dbReference type="Proteomes" id="UP001183246">
    <property type="component" value="Unassembled WGS sequence"/>
</dbReference>
<dbReference type="EMBL" id="JAVREL010000014">
    <property type="protein sequence ID" value="MDT0345354.1"/>
    <property type="molecule type" value="Genomic_DNA"/>
</dbReference>
<name>A0ABU2MXS3_9ACTN</name>
<keyword evidence="3" id="KW-1185">Reference proteome</keyword>
<comment type="caution">
    <text evidence="2">The sequence shown here is derived from an EMBL/GenBank/DDBJ whole genome shotgun (WGS) entry which is preliminary data.</text>
</comment>
<dbReference type="InterPro" id="IPR001387">
    <property type="entry name" value="Cro/C1-type_HTH"/>
</dbReference>
<dbReference type="Pfam" id="PF01381">
    <property type="entry name" value="HTH_3"/>
    <property type="match status" value="1"/>
</dbReference>
<evidence type="ECO:0000259" key="1">
    <source>
        <dbReference type="PROSITE" id="PS50943"/>
    </source>
</evidence>
<sequence length="393" mass="42655">MTGTRLAPGANVAKLRKERGLQQAQLARLASVSVSLLSKIEVGDRTLTPATAAALGRAMGVSMAEVQGRDPVARSEEATVMDLRAAIRDYDLPRTAPPQKEELRARLTSIDELRDSVNLSVLTPLLPVALRDATSYACSANSAEGWAILADVYGAIYWLSARHRWMDLAELAVSRQRWAAEQKPNPLSAAVAARDRAGTYLNFGDCEGGLTLIDRAIAAAESALSGEERDIAVGILNLRGMTLAGRLRDDKEAKREANRHVQYARRVSEYFSSDFKVHGVTFGPRNTLAHQLATWVDLGKPRDALELTDNLGQALRGLPPTRLAPSYITKGRAQLDMGDSDGALESLASAWEIAPQLTRIHPMAQEVLRVVGSMHKRSNPLLTRLLELSGLGP</sequence>
<gene>
    <name evidence="2" type="ORF">RM590_22525</name>
</gene>
<proteinExistence type="predicted"/>
<dbReference type="SMART" id="SM00530">
    <property type="entry name" value="HTH_XRE"/>
    <property type="match status" value="1"/>
</dbReference>
<organism evidence="2 3">
    <name type="scientific">Streptomyces litchfieldiae</name>
    <dbReference type="NCBI Taxonomy" id="3075543"/>
    <lineage>
        <taxon>Bacteria</taxon>
        <taxon>Bacillati</taxon>
        <taxon>Actinomycetota</taxon>
        <taxon>Actinomycetes</taxon>
        <taxon>Kitasatosporales</taxon>
        <taxon>Streptomycetaceae</taxon>
        <taxon>Streptomyces</taxon>
    </lineage>
</organism>
<feature type="domain" description="HTH cro/C1-type" evidence="1">
    <location>
        <begin position="12"/>
        <end position="66"/>
    </location>
</feature>
<dbReference type="SUPFAM" id="SSF47413">
    <property type="entry name" value="lambda repressor-like DNA-binding domains"/>
    <property type="match status" value="1"/>
</dbReference>
<dbReference type="SUPFAM" id="SSF48452">
    <property type="entry name" value="TPR-like"/>
    <property type="match status" value="1"/>
</dbReference>
<accession>A0ABU2MXS3</accession>
<dbReference type="Gene3D" id="1.10.260.40">
    <property type="entry name" value="lambda repressor-like DNA-binding domains"/>
    <property type="match status" value="1"/>
</dbReference>
<evidence type="ECO:0000313" key="3">
    <source>
        <dbReference type="Proteomes" id="UP001183246"/>
    </source>
</evidence>